<sequence length="247" mass="28338">MSVDKSAILQTDAWTRARDRFVEDLSDDEKAAFNSTYSLEEVFYSASAAQKLHQDKSKSLAYISKIQPLIKAIQQYETALDVYSNASSLIMCPLWGSMKIASDFGKYLEKIVDMLKMIGDALPRFRAYEKLFSTHERLIQELSMAYLIVLRFCIEAKAIFRNAKRSKFFTTRIAISLLWKPFDQQFGGLIDEFHARRKAIEKEAGLSHMIEAGDARSIQQWNTLQLEKERKGKSKNPIQTMSLLISL</sequence>
<dbReference type="OrthoDB" id="7464126at2759"/>
<evidence type="ECO:0000313" key="3">
    <source>
        <dbReference type="Proteomes" id="UP000250140"/>
    </source>
</evidence>
<organism evidence="2 3">
    <name type="scientific">Glonium stellatum</name>
    <dbReference type="NCBI Taxonomy" id="574774"/>
    <lineage>
        <taxon>Eukaryota</taxon>
        <taxon>Fungi</taxon>
        <taxon>Dikarya</taxon>
        <taxon>Ascomycota</taxon>
        <taxon>Pezizomycotina</taxon>
        <taxon>Dothideomycetes</taxon>
        <taxon>Pleosporomycetidae</taxon>
        <taxon>Gloniales</taxon>
        <taxon>Gloniaceae</taxon>
        <taxon>Glonium</taxon>
    </lineage>
</organism>
<proteinExistence type="predicted"/>
<dbReference type="EMBL" id="KV748454">
    <property type="protein sequence ID" value="OCL15392.1"/>
    <property type="molecule type" value="Genomic_DNA"/>
</dbReference>
<keyword evidence="3" id="KW-1185">Reference proteome</keyword>
<accession>A0A8E2K0A2</accession>
<dbReference type="AlphaFoldDB" id="A0A8E2K0A2"/>
<dbReference type="Pfam" id="PF24809">
    <property type="entry name" value="DUF7708"/>
    <property type="match status" value="1"/>
</dbReference>
<evidence type="ECO:0000259" key="1">
    <source>
        <dbReference type="Pfam" id="PF24809"/>
    </source>
</evidence>
<gene>
    <name evidence="2" type="ORF">AOQ84DRAFT_403209</name>
</gene>
<evidence type="ECO:0000313" key="2">
    <source>
        <dbReference type="EMBL" id="OCL15392.1"/>
    </source>
</evidence>
<dbReference type="InterPro" id="IPR056125">
    <property type="entry name" value="DUF7708"/>
</dbReference>
<protein>
    <recommendedName>
        <fullName evidence="1">DUF7708 domain-containing protein</fullName>
    </recommendedName>
</protein>
<name>A0A8E2K0A2_9PEZI</name>
<reference evidence="2 3" key="1">
    <citation type="journal article" date="2016" name="Nat. Commun.">
        <title>Ectomycorrhizal ecology is imprinted in the genome of the dominant symbiotic fungus Cenococcum geophilum.</title>
        <authorList>
            <consortium name="DOE Joint Genome Institute"/>
            <person name="Peter M."/>
            <person name="Kohler A."/>
            <person name="Ohm R.A."/>
            <person name="Kuo A."/>
            <person name="Krutzmann J."/>
            <person name="Morin E."/>
            <person name="Arend M."/>
            <person name="Barry K.W."/>
            <person name="Binder M."/>
            <person name="Choi C."/>
            <person name="Clum A."/>
            <person name="Copeland A."/>
            <person name="Grisel N."/>
            <person name="Haridas S."/>
            <person name="Kipfer T."/>
            <person name="LaButti K."/>
            <person name="Lindquist E."/>
            <person name="Lipzen A."/>
            <person name="Maire R."/>
            <person name="Meier B."/>
            <person name="Mihaltcheva S."/>
            <person name="Molinier V."/>
            <person name="Murat C."/>
            <person name="Poggeler S."/>
            <person name="Quandt C.A."/>
            <person name="Sperisen C."/>
            <person name="Tritt A."/>
            <person name="Tisserant E."/>
            <person name="Crous P.W."/>
            <person name="Henrissat B."/>
            <person name="Nehls U."/>
            <person name="Egli S."/>
            <person name="Spatafora J.W."/>
            <person name="Grigoriev I.V."/>
            <person name="Martin F.M."/>
        </authorList>
    </citation>
    <scope>NUCLEOTIDE SEQUENCE [LARGE SCALE GENOMIC DNA]</scope>
    <source>
        <strain evidence="2 3">CBS 207.34</strain>
    </source>
</reference>
<dbReference type="Proteomes" id="UP000250140">
    <property type="component" value="Unassembled WGS sequence"/>
</dbReference>
<feature type="domain" description="DUF7708" evidence="1">
    <location>
        <begin position="69"/>
        <end position="211"/>
    </location>
</feature>